<keyword evidence="4 8" id="KW-0999">Mitochondrion inner membrane</keyword>
<dbReference type="GO" id="GO:0030150">
    <property type="term" value="P:protein import into mitochondrial matrix"/>
    <property type="evidence" value="ECO:0007669"/>
    <property type="project" value="InterPro"/>
</dbReference>
<evidence type="ECO:0000256" key="5">
    <source>
        <dbReference type="ARBA" id="ARBA00022989"/>
    </source>
</evidence>
<dbReference type="Proteomes" id="UP000790833">
    <property type="component" value="Unassembled WGS sequence"/>
</dbReference>
<comment type="subcellular location">
    <subcellularLocation>
        <location evidence="1 8">Mitochondrion inner membrane</location>
        <topology evidence="1 8">Multi-pass membrane protein</topology>
    </subcellularLocation>
</comment>
<protein>
    <recommendedName>
        <fullName evidence="8">Mitochondrial import inner membrane translocase subunit TIM23</fullName>
    </recommendedName>
</protein>
<reference evidence="9" key="1">
    <citation type="submission" date="2021-03" db="EMBL/GenBank/DDBJ databases">
        <authorList>
            <person name="Palmer J.M."/>
        </authorList>
    </citation>
    <scope>NUCLEOTIDE SEQUENCE</scope>
    <source>
        <strain evidence="9">ARV_011</strain>
    </source>
</reference>
<keyword evidence="7" id="KW-0472">Membrane</keyword>
<dbReference type="PANTHER" id="PTHR15371">
    <property type="entry name" value="TIM23"/>
    <property type="match status" value="1"/>
</dbReference>
<dbReference type="InterPro" id="IPR005681">
    <property type="entry name" value="Tim23"/>
</dbReference>
<evidence type="ECO:0000256" key="1">
    <source>
        <dbReference type="ARBA" id="ARBA00004448"/>
    </source>
</evidence>
<dbReference type="InterPro" id="IPR045238">
    <property type="entry name" value="Tim23-like"/>
</dbReference>
<dbReference type="GeneID" id="66115531"/>
<evidence type="ECO:0000256" key="4">
    <source>
        <dbReference type="ARBA" id="ARBA00022792"/>
    </source>
</evidence>
<comment type="subunit">
    <text evidence="8">Component of the TIM23 complex, at least composed of TIM23, TIM17, TIM50 and TIM21.</text>
</comment>
<dbReference type="Pfam" id="PF02466">
    <property type="entry name" value="Tim17"/>
    <property type="match status" value="1"/>
</dbReference>
<dbReference type="GO" id="GO:0005744">
    <property type="term" value="C:TIM23 mitochondrial import inner membrane translocase complex"/>
    <property type="evidence" value="ECO:0007669"/>
    <property type="project" value="InterPro"/>
</dbReference>
<keyword evidence="10" id="KW-1185">Reference proteome</keyword>
<evidence type="ECO:0000256" key="6">
    <source>
        <dbReference type="ARBA" id="ARBA00023128"/>
    </source>
</evidence>
<dbReference type="RefSeq" id="XP_043051317.1">
    <property type="nucleotide sequence ID" value="XM_043192929.1"/>
</dbReference>
<name>A0A9P7VDG2_9ASCO</name>
<keyword evidence="8" id="KW-0653">Protein transport</keyword>
<keyword evidence="3" id="KW-0812">Transmembrane</keyword>
<evidence type="ECO:0000256" key="3">
    <source>
        <dbReference type="ARBA" id="ARBA00022692"/>
    </source>
</evidence>
<proteinExistence type="inferred from homology"/>
<dbReference type="GO" id="GO:0008320">
    <property type="term" value="F:protein transmembrane transporter activity"/>
    <property type="evidence" value="ECO:0007669"/>
    <property type="project" value="InterPro"/>
</dbReference>
<gene>
    <name evidence="9" type="primary">TIM23</name>
    <name evidence="9" type="ORF">KQ657_002157</name>
</gene>
<comment type="similarity">
    <text evidence="2 8">Belongs to the Tim17/Tim22/Tim23 family.</text>
</comment>
<keyword evidence="8" id="KW-0811">Translocation</keyword>
<keyword evidence="5" id="KW-1133">Transmembrane helix</keyword>
<keyword evidence="6 8" id="KW-0496">Mitochondrion</keyword>
<comment type="caution">
    <text evidence="9">The sequence shown here is derived from an EMBL/GenBank/DDBJ whole genome shotgun (WGS) entry which is preliminary data.</text>
</comment>
<dbReference type="PANTHER" id="PTHR15371:SF0">
    <property type="entry name" value="SD19278P"/>
    <property type="match status" value="1"/>
</dbReference>
<sequence>MSWIFGGSKTPEQKEKEDAVALKEKLGFDPSQVADVGTILNSPGVLSSASLHPLSGLEKGIEYMDLEDEQLTTVEGAQGLIPSRNWTDDLCYGTGAVYLLGLGVGGAYGFQEGVRNLPPNATPKLQLNTILNHITKRGPFLGNSAGVLALTYNLIDSSLDAIRGKHDDVNSVGAGALAGALFKSSAGLKPMFYSTAMMAGGAAAWCGIKAVLQQQQKQQLQQHEQPLQ</sequence>
<evidence type="ECO:0000313" key="9">
    <source>
        <dbReference type="EMBL" id="KAG7195772.1"/>
    </source>
</evidence>
<evidence type="ECO:0000256" key="8">
    <source>
        <dbReference type="RuleBase" id="RU364003"/>
    </source>
</evidence>
<comment type="function">
    <text evidence="8">Essential component of the TIM23 complex, a complex that mediates the translocation of transit peptide-containing proteins across the mitochondrial inner membrane.</text>
</comment>
<accession>A0A9P7VDG2</accession>
<dbReference type="OrthoDB" id="159299at2759"/>
<dbReference type="AlphaFoldDB" id="A0A9P7VDG2"/>
<dbReference type="EMBL" id="JAHMUF010000002">
    <property type="protein sequence ID" value="KAG7195772.1"/>
    <property type="molecule type" value="Genomic_DNA"/>
</dbReference>
<organism evidence="9 10">
    <name type="scientific">Scheffersomyces spartinae</name>
    <dbReference type="NCBI Taxonomy" id="45513"/>
    <lineage>
        <taxon>Eukaryota</taxon>
        <taxon>Fungi</taxon>
        <taxon>Dikarya</taxon>
        <taxon>Ascomycota</taxon>
        <taxon>Saccharomycotina</taxon>
        <taxon>Pichiomycetes</taxon>
        <taxon>Debaryomycetaceae</taxon>
        <taxon>Scheffersomyces</taxon>
    </lineage>
</organism>
<evidence type="ECO:0000313" key="10">
    <source>
        <dbReference type="Proteomes" id="UP000790833"/>
    </source>
</evidence>
<evidence type="ECO:0000256" key="2">
    <source>
        <dbReference type="ARBA" id="ARBA00008444"/>
    </source>
</evidence>
<evidence type="ECO:0000256" key="7">
    <source>
        <dbReference type="ARBA" id="ARBA00023136"/>
    </source>
</evidence>
<keyword evidence="8" id="KW-0813">Transport</keyword>
<dbReference type="NCBIfam" id="TIGR00983">
    <property type="entry name" value="3a0801s02tim23"/>
    <property type="match status" value="1"/>
</dbReference>